<evidence type="ECO:0000256" key="1">
    <source>
        <dbReference type="SAM" id="Phobius"/>
    </source>
</evidence>
<feature type="non-terminal residue" evidence="2">
    <location>
        <position position="69"/>
    </location>
</feature>
<keyword evidence="1" id="KW-1133">Transmembrane helix</keyword>
<evidence type="ECO:0000313" key="3">
    <source>
        <dbReference type="Proteomes" id="UP000054359"/>
    </source>
</evidence>
<keyword evidence="3" id="KW-1185">Reference proteome</keyword>
<feature type="transmembrane region" description="Helical" evidence="1">
    <location>
        <begin position="50"/>
        <end position="67"/>
    </location>
</feature>
<gene>
    <name evidence="2" type="ORF">X975_21874</name>
</gene>
<sequence length="69" mass="8218">KPYTVTLLLVSCFATHESLQYFCVTSNAVYKQGWLEVRAATEQRIYKYQFIYFHIISIFYLTVLIFFSC</sequence>
<protein>
    <submittedName>
        <fullName evidence="2">Uncharacterized protein</fullName>
    </submittedName>
</protein>
<dbReference type="EMBL" id="KK117496">
    <property type="protein sequence ID" value="KFM70619.1"/>
    <property type="molecule type" value="Genomic_DNA"/>
</dbReference>
<keyword evidence="1" id="KW-0812">Transmembrane</keyword>
<name>A0A087TZT0_STEMI</name>
<dbReference type="Proteomes" id="UP000054359">
    <property type="component" value="Unassembled WGS sequence"/>
</dbReference>
<feature type="non-terminal residue" evidence="2">
    <location>
        <position position="1"/>
    </location>
</feature>
<evidence type="ECO:0000313" key="2">
    <source>
        <dbReference type="EMBL" id="KFM70619.1"/>
    </source>
</evidence>
<keyword evidence="1" id="KW-0472">Membrane</keyword>
<reference evidence="2 3" key="1">
    <citation type="submission" date="2013-11" db="EMBL/GenBank/DDBJ databases">
        <title>Genome sequencing of Stegodyphus mimosarum.</title>
        <authorList>
            <person name="Bechsgaard J."/>
        </authorList>
    </citation>
    <scope>NUCLEOTIDE SEQUENCE [LARGE SCALE GENOMIC DNA]</scope>
</reference>
<proteinExistence type="predicted"/>
<organism evidence="2 3">
    <name type="scientific">Stegodyphus mimosarum</name>
    <name type="common">African social velvet spider</name>
    <dbReference type="NCBI Taxonomy" id="407821"/>
    <lineage>
        <taxon>Eukaryota</taxon>
        <taxon>Metazoa</taxon>
        <taxon>Ecdysozoa</taxon>
        <taxon>Arthropoda</taxon>
        <taxon>Chelicerata</taxon>
        <taxon>Arachnida</taxon>
        <taxon>Araneae</taxon>
        <taxon>Araneomorphae</taxon>
        <taxon>Entelegynae</taxon>
        <taxon>Eresoidea</taxon>
        <taxon>Eresidae</taxon>
        <taxon>Stegodyphus</taxon>
    </lineage>
</organism>
<accession>A0A087TZT0</accession>
<dbReference type="AlphaFoldDB" id="A0A087TZT0"/>